<name>A0A4D6XBW9_PSEPU</name>
<sequence length="79" mass="8470">MLKIVPDPPNNPHSLEDTLMVAANYARCAEAVVQQAVVMQPTSPATALIMATAHELESLRKLIASALAQVQQRPDQPPA</sequence>
<evidence type="ECO:0000313" key="2">
    <source>
        <dbReference type="Proteomes" id="UP000298551"/>
    </source>
</evidence>
<proteinExistence type="predicted"/>
<dbReference type="EMBL" id="CP039371">
    <property type="protein sequence ID" value="QCI13234.1"/>
    <property type="molecule type" value="Genomic_DNA"/>
</dbReference>
<dbReference type="OrthoDB" id="6949561at2"/>
<accession>A0A4D6XBW9</accession>
<dbReference type="RefSeq" id="WP_136915379.1">
    <property type="nucleotide sequence ID" value="NZ_CP039371.1"/>
</dbReference>
<dbReference type="Proteomes" id="UP000298551">
    <property type="component" value="Chromosome"/>
</dbReference>
<dbReference type="AlphaFoldDB" id="A0A4D6XBW9"/>
<evidence type="ECO:0000313" key="1">
    <source>
        <dbReference type="EMBL" id="QCI13234.1"/>
    </source>
</evidence>
<reference evidence="2" key="1">
    <citation type="submission" date="2019-04" db="EMBL/GenBank/DDBJ databases">
        <title>Genome sequence of Pseudomonas putida 1290, an auxin catabolizing strain.</title>
        <authorList>
            <person name="Laird T.S."/>
            <person name="Leveau J.H.J."/>
        </authorList>
    </citation>
    <scope>NUCLEOTIDE SEQUENCE [LARGE SCALE GENOMIC DNA]</scope>
    <source>
        <strain evidence="2">1290</strain>
    </source>
</reference>
<organism evidence="1 2">
    <name type="scientific">Pseudomonas putida</name>
    <name type="common">Arthrobacter siderocapsulatus</name>
    <dbReference type="NCBI Taxonomy" id="303"/>
    <lineage>
        <taxon>Bacteria</taxon>
        <taxon>Pseudomonadati</taxon>
        <taxon>Pseudomonadota</taxon>
        <taxon>Gammaproteobacteria</taxon>
        <taxon>Pseudomonadales</taxon>
        <taxon>Pseudomonadaceae</taxon>
        <taxon>Pseudomonas</taxon>
    </lineage>
</organism>
<protein>
    <submittedName>
        <fullName evidence="1">Uncharacterized protein</fullName>
    </submittedName>
</protein>
<gene>
    <name evidence="1" type="ORF">E6B08_18465</name>
</gene>